<keyword evidence="7" id="KW-1185">Reference proteome</keyword>
<evidence type="ECO:0000313" key="6">
    <source>
        <dbReference type="EMBL" id="SEA77543.1"/>
    </source>
</evidence>
<name>A0A1H4DXN2_9BURK</name>
<dbReference type="AlphaFoldDB" id="A0A1H4DXN2"/>
<evidence type="ECO:0000313" key="7">
    <source>
        <dbReference type="Proteomes" id="UP000199002"/>
    </source>
</evidence>
<dbReference type="Pfam" id="PF00126">
    <property type="entry name" value="HTH_1"/>
    <property type="match status" value="1"/>
</dbReference>
<reference evidence="7" key="1">
    <citation type="submission" date="2016-10" db="EMBL/GenBank/DDBJ databases">
        <authorList>
            <person name="Varghese N."/>
            <person name="Submissions S."/>
        </authorList>
    </citation>
    <scope>NUCLEOTIDE SEQUENCE [LARGE SCALE GENOMIC DNA]</scope>
    <source>
        <strain evidence="7">DSM 25157</strain>
    </source>
</reference>
<dbReference type="GeneID" id="34234961"/>
<keyword evidence="3 6" id="KW-0238">DNA-binding</keyword>
<dbReference type="InterPro" id="IPR036388">
    <property type="entry name" value="WH-like_DNA-bd_sf"/>
</dbReference>
<organism evidence="6 7">
    <name type="scientific">Acidovorax soli</name>
    <dbReference type="NCBI Taxonomy" id="592050"/>
    <lineage>
        <taxon>Bacteria</taxon>
        <taxon>Pseudomonadati</taxon>
        <taxon>Pseudomonadota</taxon>
        <taxon>Betaproteobacteria</taxon>
        <taxon>Burkholderiales</taxon>
        <taxon>Comamonadaceae</taxon>
        <taxon>Acidovorax</taxon>
    </lineage>
</organism>
<dbReference type="InterPro" id="IPR005119">
    <property type="entry name" value="LysR_subst-bd"/>
</dbReference>
<dbReference type="RefSeq" id="WP_092700005.1">
    <property type="nucleotide sequence ID" value="NZ_CAXIQL010000042.1"/>
</dbReference>
<evidence type="ECO:0000256" key="2">
    <source>
        <dbReference type="ARBA" id="ARBA00023015"/>
    </source>
</evidence>
<dbReference type="SUPFAM" id="SSF53850">
    <property type="entry name" value="Periplasmic binding protein-like II"/>
    <property type="match status" value="1"/>
</dbReference>
<accession>A0A1H4DXN2</accession>
<dbReference type="Pfam" id="PF03466">
    <property type="entry name" value="LysR_substrate"/>
    <property type="match status" value="1"/>
</dbReference>
<keyword evidence="2" id="KW-0805">Transcription regulation</keyword>
<proteinExistence type="inferred from homology"/>
<dbReference type="Gene3D" id="3.40.190.290">
    <property type="match status" value="1"/>
</dbReference>
<feature type="domain" description="HTH lysR-type" evidence="5">
    <location>
        <begin position="13"/>
        <end position="68"/>
    </location>
</feature>
<comment type="similarity">
    <text evidence="1">Belongs to the LysR transcriptional regulatory family.</text>
</comment>
<dbReference type="InterPro" id="IPR036390">
    <property type="entry name" value="WH_DNA-bd_sf"/>
</dbReference>
<evidence type="ECO:0000256" key="4">
    <source>
        <dbReference type="ARBA" id="ARBA00023163"/>
    </source>
</evidence>
<evidence type="ECO:0000256" key="1">
    <source>
        <dbReference type="ARBA" id="ARBA00009437"/>
    </source>
</evidence>
<dbReference type="PANTHER" id="PTHR30537:SF5">
    <property type="entry name" value="HTH-TYPE TRANSCRIPTIONAL ACTIVATOR TTDR-RELATED"/>
    <property type="match status" value="1"/>
</dbReference>
<dbReference type="PROSITE" id="PS50931">
    <property type="entry name" value="HTH_LYSR"/>
    <property type="match status" value="1"/>
</dbReference>
<dbReference type="CDD" id="cd08422">
    <property type="entry name" value="PBP2_CrgA_like"/>
    <property type="match status" value="1"/>
</dbReference>
<dbReference type="STRING" id="592050.SAMN05421875_1292"/>
<dbReference type="Proteomes" id="UP000199002">
    <property type="component" value="Unassembled WGS sequence"/>
</dbReference>
<dbReference type="GO" id="GO:0006351">
    <property type="term" value="P:DNA-templated transcription"/>
    <property type="evidence" value="ECO:0007669"/>
    <property type="project" value="TreeGrafter"/>
</dbReference>
<gene>
    <name evidence="6" type="ORF">SAMN05421875_1292</name>
</gene>
<evidence type="ECO:0000259" key="5">
    <source>
        <dbReference type="PROSITE" id="PS50931"/>
    </source>
</evidence>
<keyword evidence="4" id="KW-0804">Transcription</keyword>
<sequence length="314" mass="34021">MKSTDHTKPEALWSHLHWLVVLGEQGSYTGAAARLGVSKAAMSQHIAELERAAGVPLVRRTTRSVGLTEAGRQLVDDTRGAFERIAESFAGVRDRAGVPQGRLRVTAPVALARQQLVPRLPTFLRAYPEVRLELDLSDNLRSLTLEGLDLAIRHTAVAPDTHVAWLLCTTRSVLVANRAYLRRAGTPCAPDDLRQHDCLHYPRTQEAPAWTFEPQVPGASPRVTVPVTGPLAASNSEALRDAALAGLGIALVPDFSAQAALQAGKLVEVLPDWRPVGTFSETIHAIRPYSAHVPRAVSVFVEWLREAFAPGFGA</sequence>
<dbReference type="GO" id="GO:0003700">
    <property type="term" value="F:DNA-binding transcription factor activity"/>
    <property type="evidence" value="ECO:0007669"/>
    <property type="project" value="InterPro"/>
</dbReference>
<dbReference type="InterPro" id="IPR000847">
    <property type="entry name" value="LysR_HTH_N"/>
</dbReference>
<dbReference type="GO" id="GO:0043565">
    <property type="term" value="F:sequence-specific DNA binding"/>
    <property type="evidence" value="ECO:0007669"/>
    <property type="project" value="TreeGrafter"/>
</dbReference>
<evidence type="ECO:0000256" key="3">
    <source>
        <dbReference type="ARBA" id="ARBA00023125"/>
    </source>
</evidence>
<protein>
    <submittedName>
        <fullName evidence="6">DNA-binding transcriptional regulator, LysR family</fullName>
    </submittedName>
</protein>
<dbReference type="PANTHER" id="PTHR30537">
    <property type="entry name" value="HTH-TYPE TRANSCRIPTIONAL REGULATOR"/>
    <property type="match status" value="1"/>
</dbReference>
<dbReference type="InterPro" id="IPR058163">
    <property type="entry name" value="LysR-type_TF_proteobact-type"/>
</dbReference>
<dbReference type="SUPFAM" id="SSF46785">
    <property type="entry name" value="Winged helix' DNA-binding domain"/>
    <property type="match status" value="1"/>
</dbReference>
<dbReference type="EMBL" id="FNQJ01000029">
    <property type="protein sequence ID" value="SEA77543.1"/>
    <property type="molecule type" value="Genomic_DNA"/>
</dbReference>
<dbReference type="Gene3D" id="1.10.10.10">
    <property type="entry name" value="Winged helix-like DNA-binding domain superfamily/Winged helix DNA-binding domain"/>
    <property type="match status" value="1"/>
</dbReference>